<reference evidence="4" key="1">
    <citation type="submission" date="2020-06" db="EMBL/GenBank/DDBJ databases">
        <title>Paenibacillus sp. nov., isolated from soil.</title>
        <authorList>
            <person name="Seo Y.L."/>
        </authorList>
    </citation>
    <scope>NUCLEOTIDE SEQUENCE [LARGE SCALE GENOMIC DNA]</scope>
    <source>
        <strain evidence="4">JW14</strain>
    </source>
</reference>
<comment type="caution">
    <text evidence="4">The sequence shown here is derived from an EMBL/GenBank/DDBJ whole genome shotgun (WGS) entry which is preliminary data.</text>
</comment>
<feature type="DNA-binding region" description="H-T-H motif" evidence="2">
    <location>
        <begin position="32"/>
        <end position="51"/>
    </location>
</feature>
<dbReference type="Gene3D" id="1.10.357.10">
    <property type="entry name" value="Tetracycline Repressor, domain 2"/>
    <property type="match status" value="1"/>
</dbReference>
<evidence type="ECO:0000313" key="4">
    <source>
        <dbReference type="EMBL" id="NUU63620.1"/>
    </source>
</evidence>
<proteinExistence type="predicted"/>
<dbReference type="InterPro" id="IPR001647">
    <property type="entry name" value="HTH_TetR"/>
</dbReference>
<dbReference type="InterPro" id="IPR049149">
    <property type="entry name" value="TetR/AcrR_C"/>
</dbReference>
<sequence length="204" mass="23766">MKRVNKKPEIRRHEIIETSLELFREKGYDQTAVSDIVKKMGIAQGTFFYHFKTKKDIMIAIVERLVDEKITKIKALSESEEMSAEAKLYAILWRQSYDDESIIEFLHHEYNASIHQKVLVQIVQESVPYVIQILEQGVSEKIFQIQDLQETAEFILVGVNIMFDTGIFSWQENTLDQKKLAFNRIVERMLGNSFSFSNPNTLGK</sequence>
<dbReference type="PRINTS" id="PR00455">
    <property type="entry name" value="HTHTETR"/>
</dbReference>
<keyword evidence="1 2" id="KW-0238">DNA-binding</keyword>
<dbReference type="GO" id="GO:0003677">
    <property type="term" value="F:DNA binding"/>
    <property type="evidence" value="ECO:0007669"/>
    <property type="project" value="UniProtKB-UniRule"/>
</dbReference>
<dbReference type="InterPro" id="IPR009057">
    <property type="entry name" value="Homeodomain-like_sf"/>
</dbReference>
<dbReference type="SUPFAM" id="SSF46689">
    <property type="entry name" value="Homeodomain-like"/>
    <property type="match status" value="1"/>
</dbReference>
<dbReference type="AlphaFoldDB" id="A0A850EUR9"/>
<dbReference type="InterPro" id="IPR050624">
    <property type="entry name" value="HTH-type_Tx_Regulator"/>
</dbReference>
<dbReference type="Pfam" id="PF21303">
    <property type="entry name" value="TetR_C_39"/>
    <property type="match status" value="1"/>
</dbReference>
<dbReference type="Proteomes" id="UP000564806">
    <property type="component" value="Unassembled WGS sequence"/>
</dbReference>
<evidence type="ECO:0000256" key="2">
    <source>
        <dbReference type="PROSITE-ProRule" id="PRU00335"/>
    </source>
</evidence>
<accession>A0A850EUR9</accession>
<gene>
    <name evidence="4" type="ORF">HPT30_25015</name>
</gene>
<dbReference type="EMBL" id="JABWCS010000219">
    <property type="protein sequence ID" value="NUU63620.1"/>
    <property type="molecule type" value="Genomic_DNA"/>
</dbReference>
<evidence type="ECO:0000259" key="3">
    <source>
        <dbReference type="PROSITE" id="PS50977"/>
    </source>
</evidence>
<feature type="domain" description="HTH tetR-type" evidence="3">
    <location>
        <begin position="9"/>
        <end position="69"/>
    </location>
</feature>
<dbReference type="PANTHER" id="PTHR43479:SF11">
    <property type="entry name" value="ACREF_ENVCD OPERON REPRESSOR-RELATED"/>
    <property type="match status" value="1"/>
</dbReference>
<dbReference type="RefSeq" id="WP_175374001.1">
    <property type="nucleotide sequence ID" value="NZ_JABWCS010000219.1"/>
</dbReference>
<evidence type="ECO:0000256" key="1">
    <source>
        <dbReference type="ARBA" id="ARBA00023125"/>
    </source>
</evidence>
<organism evidence="4 5">
    <name type="scientific">Paenibacillus agri</name>
    <dbReference type="NCBI Taxonomy" id="2744309"/>
    <lineage>
        <taxon>Bacteria</taxon>
        <taxon>Bacillati</taxon>
        <taxon>Bacillota</taxon>
        <taxon>Bacilli</taxon>
        <taxon>Bacillales</taxon>
        <taxon>Paenibacillaceae</taxon>
        <taxon>Paenibacillus</taxon>
    </lineage>
</organism>
<evidence type="ECO:0000313" key="5">
    <source>
        <dbReference type="Proteomes" id="UP000564806"/>
    </source>
</evidence>
<keyword evidence="5" id="KW-1185">Reference proteome</keyword>
<dbReference type="PANTHER" id="PTHR43479">
    <property type="entry name" value="ACREF/ENVCD OPERON REPRESSOR-RELATED"/>
    <property type="match status" value="1"/>
</dbReference>
<dbReference type="PROSITE" id="PS50977">
    <property type="entry name" value="HTH_TETR_2"/>
    <property type="match status" value="1"/>
</dbReference>
<protein>
    <submittedName>
        <fullName evidence="4">TetR/AcrR family transcriptional regulator</fullName>
    </submittedName>
</protein>
<dbReference type="Pfam" id="PF00440">
    <property type="entry name" value="TetR_N"/>
    <property type="match status" value="1"/>
</dbReference>
<name>A0A850EUR9_9BACL</name>